<dbReference type="OrthoDB" id="336240at2759"/>
<dbReference type="PROSITE" id="PS50118">
    <property type="entry name" value="HMG_BOX_2"/>
    <property type="match status" value="1"/>
</dbReference>
<name>A0A9K3KUR6_9STRA</name>
<evidence type="ECO:0000259" key="8">
    <source>
        <dbReference type="PROSITE" id="PS51352"/>
    </source>
</evidence>
<evidence type="ECO:0000256" key="4">
    <source>
        <dbReference type="SAM" id="MobiDB-lite"/>
    </source>
</evidence>
<dbReference type="InterPro" id="IPR009071">
    <property type="entry name" value="HMG_box_dom"/>
</dbReference>
<dbReference type="CDD" id="cd02947">
    <property type="entry name" value="TRX_family"/>
    <property type="match status" value="1"/>
</dbReference>
<dbReference type="CDD" id="cd09212">
    <property type="entry name" value="PUB"/>
    <property type="match status" value="1"/>
</dbReference>
<dbReference type="GO" id="GO:0005634">
    <property type="term" value="C:nucleus"/>
    <property type="evidence" value="ECO:0007669"/>
    <property type="project" value="UniProtKB-UniRule"/>
</dbReference>
<dbReference type="SMART" id="SM00398">
    <property type="entry name" value="HMG"/>
    <property type="match status" value="1"/>
</dbReference>
<feature type="region of interest" description="Disordered" evidence="4">
    <location>
        <begin position="854"/>
        <end position="912"/>
    </location>
</feature>
<dbReference type="Pfam" id="PF00505">
    <property type="entry name" value="HMG_box"/>
    <property type="match status" value="1"/>
</dbReference>
<evidence type="ECO:0000313" key="10">
    <source>
        <dbReference type="Proteomes" id="UP000693970"/>
    </source>
</evidence>
<dbReference type="Pfam" id="PF00085">
    <property type="entry name" value="Thioredoxin"/>
    <property type="match status" value="1"/>
</dbReference>
<feature type="compositionally biased region" description="Low complexity" evidence="4">
    <location>
        <begin position="283"/>
        <end position="299"/>
    </location>
</feature>
<evidence type="ECO:0000259" key="6">
    <source>
        <dbReference type="PROSITE" id="PS50030"/>
    </source>
</evidence>
<keyword evidence="3" id="KW-0175">Coiled coil</keyword>
<dbReference type="PANTHER" id="PTHR45663">
    <property type="entry name" value="GEO12009P1"/>
    <property type="match status" value="1"/>
</dbReference>
<proteinExistence type="predicted"/>
<dbReference type="GO" id="GO:0005737">
    <property type="term" value="C:cytoplasm"/>
    <property type="evidence" value="ECO:0007669"/>
    <property type="project" value="TreeGrafter"/>
</dbReference>
<feature type="coiled-coil region" evidence="3">
    <location>
        <begin position="987"/>
        <end position="1014"/>
    </location>
</feature>
<comment type="caution">
    <text evidence="9">The sequence shown here is derived from an EMBL/GenBank/DDBJ whole genome shotgun (WGS) entry which is preliminary data.</text>
</comment>
<gene>
    <name evidence="9" type="ORF">IV203_009719</name>
</gene>
<dbReference type="AlphaFoldDB" id="A0A9K3KUR6"/>
<dbReference type="PROSITE" id="PS50030">
    <property type="entry name" value="UBA"/>
    <property type="match status" value="1"/>
</dbReference>
<dbReference type="PROSITE" id="PS51352">
    <property type="entry name" value="THIOREDOXIN_2"/>
    <property type="match status" value="1"/>
</dbReference>
<keyword evidence="2" id="KW-0238">DNA-binding</keyword>
<dbReference type="GO" id="GO:0015035">
    <property type="term" value="F:protein-disulfide reductase activity"/>
    <property type="evidence" value="ECO:0007669"/>
    <property type="project" value="TreeGrafter"/>
</dbReference>
<reference evidence="9" key="2">
    <citation type="submission" date="2021-04" db="EMBL/GenBank/DDBJ databases">
        <authorList>
            <person name="Podell S."/>
        </authorList>
    </citation>
    <scope>NUCLEOTIDE SEQUENCE</scope>
    <source>
        <strain evidence="9">Hildebrandi</strain>
    </source>
</reference>
<evidence type="ECO:0000259" key="7">
    <source>
        <dbReference type="PROSITE" id="PS50118"/>
    </source>
</evidence>
<feature type="domain" description="HMG box" evidence="7">
    <location>
        <begin position="911"/>
        <end position="1005"/>
    </location>
</feature>
<dbReference type="InterPro" id="IPR017937">
    <property type="entry name" value="Thioredoxin_CS"/>
</dbReference>
<reference evidence="9" key="1">
    <citation type="journal article" date="2021" name="Sci. Rep.">
        <title>Diploid genomic architecture of Nitzschia inconspicua, an elite biomass production diatom.</title>
        <authorList>
            <person name="Oliver A."/>
            <person name="Podell S."/>
            <person name="Pinowska A."/>
            <person name="Traller J.C."/>
            <person name="Smith S.R."/>
            <person name="McClure R."/>
            <person name="Beliaev A."/>
            <person name="Bohutskyi P."/>
            <person name="Hill E.A."/>
            <person name="Rabines A."/>
            <person name="Zheng H."/>
            <person name="Allen L.Z."/>
            <person name="Kuo A."/>
            <person name="Grigoriev I.V."/>
            <person name="Allen A.E."/>
            <person name="Hazlebeck D."/>
            <person name="Allen E.E."/>
        </authorList>
    </citation>
    <scope>NUCLEOTIDE SEQUENCE</scope>
    <source>
        <strain evidence="9">Hildebrandi</strain>
    </source>
</reference>
<feature type="compositionally biased region" description="Low complexity" evidence="4">
    <location>
        <begin position="884"/>
        <end position="897"/>
    </location>
</feature>
<dbReference type="PANTHER" id="PTHR45663:SF11">
    <property type="entry name" value="GEO12009P1"/>
    <property type="match status" value="1"/>
</dbReference>
<dbReference type="InterPro" id="IPR013766">
    <property type="entry name" value="Thioredoxin_domain"/>
</dbReference>
<evidence type="ECO:0000256" key="1">
    <source>
        <dbReference type="ARBA" id="ARBA00023157"/>
    </source>
</evidence>
<keyword evidence="10" id="KW-1185">Reference proteome</keyword>
<dbReference type="GO" id="GO:0003677">
    <property type="term" value="F:DNA binding"/>
    <property type="evidence" value="ECO:0007669"/>
    <property type="project" value="UniProtKB-UniRule"/>
</dbReference>
<sequence length="1170" mass="127754">MGLSHSKSTALVLCVAIATSMNVVDIFVQGAQFPRSFLPPAQQQSVAFSVGIRTEMSHVLVLRGGEASTTSDDVASVAAAATTATTDGDEQSLDEKVFAAMKKLGLAPPTDAIEDGTASMTEASMECKDGVCTVPETSDAASTTTQPSAAMVDPTELSNRLSQEMDVDARLSMAALGATASIVDGERRYNEEAARKMIQQELDLISSIPEDSENVQTLVQEGFDPFFCRRALAFAEENLEDARAILIADQIDEEEEAEERKKSSSDSLDFVEVNANFDPTKLPTTTEATASPAAPSSSTGGMPKPALKESVVFEATTAQLQELVLESPVPVLLDIYADWCGPCKVLGPALEEMAIKSGGMFRLVKVNSDNERPVSQALEVTALPTVFGIRDGKIVHMFQGMPRSEDMMKNFMMGLFGAASFSPPVTAQETEKYRELTNKLIKAAGAASFSFSARERLTDKITTKLDDLVQDDSVPDVEGCAMLIRTFLSNIINNPYEQKYRKINLQNKVVAAKIGANDSCLAVLKSVGFAKSGTEMVLGKGKKVINIAPLAVARDCIDKWIQRNRNEMAAAARKRKDEQDRARILAEKENSLEEDEMEEEEDEDQPTEIDPNACSLRLRLDGKKQIHEAVLSKDDPLEKILEILNVDTDEEVQLTCVAKKLVVKSSETKALSMSLEEHGLMPSAAIVVKIGASLPAASKGAPGLKARAAEKKQKKGSHTMHSIGVYAKDDNNKAELIDGGGGVWYEHDITDDEAGDEENNGGKDEMKTDSGVSNSDFETTAANITEESASTNNNNMIALSRWLQSRSEKIISIRLLISELHLQAKGDAYTAAKGPVKAHRGEVFPVSCPDVLESPMDHADGKKRGQQGYRSSISSGPGRRKSLPQVQSSQQAASSSRAAKKRPWRKPKDMPKRPLSAYNLFFAEERKELLKNFERESSETFLSPDVFSDSQRSPSETKGEKLGFAGLARTVAAKWKSLDADTRTKYQNQAKIEKARYKEQMKAYNQEKLRAQEQAIMAISMEPIGSSAIWPASTQIIASLGNIYDSTSELSQQSGIKSMETSDSIPGLVKGSYPNFGIPQDTFQTFSEMESLQHTTGTSIFPALQYQRTNQSQKSDNISQVATSTEMAHWSDDTTFARRLSQQRDISRLAAELGQDQVDFLLRSLRQDEE</sequence>
<dbReference type="Pfam" id="PF09409">
    <property type="entry name" value="PUB"/>
    <property type="match status" value="1"/>
</dbReference>
<evidence type="ECO:0000313" key="9">
    <source>
        <dbReference type="EMBL" id="KAG7350359.1"/>
    </source>
</evidence>
<evidence type="ECO:0000256" key="5">
    <source>
        <dbReference type="SAM" id="SignalP"/>
    </source>
</evidence>
<dbReference type="InterPro" id="IPR018997">
    <property type="entry name" value="PUB_domain"/>
</dbReference>
<keyword evidence="5" id="KW-0732">Signal</keyword>
<feature type="domain" description="UBA" evidence="6">
    <location>
        <begin position="209"/>
        <end position="249"/>
    </location>
</feature>
<organism evidence="9 10">
    <name type="scientific">Nitzschia inconspicua</name>
    <dbReference type="NCBI Taxonomy" id="303405"/>
    <lineage>
        <taxon>Eukaryota</taxon>
        <taxon>Sar</taxon>
        <taxon>Stramenopiles</taxon>
        <taxon>Ochrophyta</taxon>
        <taxon>Bacillariophyta</taxon>
        <taxon>Bacillariophyceae</taxon>
        <taxon>Bacillariophycidae</taxon>
        <taxon>Bacillariales</taxon>
        <taxon>Bacillariaceae</taxon>
        <taxon>Nitzschia</taxon>
    </lineage>
</organism>
<feature type="domain" description="Thioredoxin" evidence="8">
    <location>
        <begin position="298"/>
        <end position="417"/>
    </location>
</feature>
<evidence type="ECO:0000256" key="2">
    <source>
        <dbReference type="PROSITE-ProRule" id="PRU00267"/>
    </source>
</evidence>
<feature type="chain" id="PRO_5039931733" evidence="5">
    <location>
        <begin position="21"/>
        <end position="1170"/>
    </location>
</feature>
<feature type="region of interest" description="Disordered" evidence="4">
    <location>
        <begin position="752"/>
        <end position="775"/>
    </location>
</feature>
<keyword evidence="1" id="KW-1015">Disulfide bond</keyword>
<feature type="region of interest" description="Disordered" evidence="4">
    <location>
        <begin position="587"/>
        <end position="611"/>
    </location>
</feature>
<protein>
    <submittedName>
        <fullName evidence="9">Thioredoxin domain containing protein</fullName>
    </submittedName>
</protein>
<dbReference type="InterPro" id="IPR015940">
    <property type="entry name" value="UBA"/>
</dbReference>
<accession>A0A9K3KUR6</accession>
<dbReference type="Proteomes" id="UP000693970">
    <property type="component" value="Unassembled WGS sequence"/>
</dbReference>
<feature type="compositionally biased region" description="Acidic residues" evidence="4">
    <location>
        <begin position="592"/>
        <end position="607"/>
    </location>
</feature>
<evidence type="ECO:0000256" key="3">
    <source>
        <dbReference type="SAM" id="Coils"/>
    </source>
</evidence>
<keyword evidence="2" id="KW-0539">Nucleus</keyword>
<feature type="DNA-binding region" description="HMG box" evidence="2">
    <location>
        <begin position="911"/>
        <end position="1005"/>
    </location>
</feature>
<feature type="region of interest" description="Disordered" evidence="4">
    <location>
        <begin position="278"/>
        <end position="303"/>
    </location>
</feature>
<dbReference type="PROSITE" id="PS00194">
    <property type="entry name" value="THIOREDOXIN_1"/>
    <property type="match status" value="1"/>
</dbReference>
<feature type="signal peptide" evidence="5">
    <location>
        <begin position="1"/>
        <end position="20"/>
    </location>
</feature>
<dbReference type="EMBL" id="JAGRRH010000018">
    <property type="protein sequence ID" value="KAG7350359.1"/>
    <property type="molecule type" value="Genomic_DNA"/>
</dbReference>